<evidence type="ECO:0000313" key="2">
    <source>
        <dbReference type="Proteomes" id="UP000095392"/>
    </source>
</evidence>
<reference evidence="1 2" key="1">
    <citation type="submission" date="2016-09" db="EMBL/GenBank/DDBJ databases">
        <title>Draft Genome Sequence of four Alteromonas macleodii strains isolated from copper coupons and grown long-term at elevated copper levels.</title>
        <authorList>
            <person name="Cusick K."/>
            <person name="Dale J."/>
            <person name="Little B."/>
            <person name="Biffinger J."/>
        </authorList>
    </citation>
    <scope>NUCLEOTIDE SEQUENCE [LARGE SCALE GENOMIC DNA]</scope>
    <source>
        <strain evidence="1 2">KCP01</strain>
    </source>
</reference>
<comment type="caution">
    <text evidence="1">The sequence shown here is derived from an EMBL/GenBank/DDBJ whole genome shotgun (WGS) entry which is preliminary data.</text>
</comment>
<organism evidence="1 2">
    <name type="scientific">Alteromonas macleodii</name>
    <name type="common">Pseudoalteromonas macleodii</name>
    <dbReference type="NCBI Taxonomy" id="28108"/>
    <lineage>
        <taxon>Bacteria</taxon>
        <taxon>Pseudomonadati</taxon>
        <taxon>Pseudomonadota</taxon>
        <taxon>Gammaproteobacteria</taxon>
        <taxon>Alteromonadales</taxon>
        <taxon>Alteromonadaceae</taxon>
        <taxon>Alteromonas/Salinimonas group</taxon>
        <taxon>Alteromonas</taxon>
    </lineage>
</organism>
<proteinExistence type="predicted"/>
<gene>
    <name evidence="1" type="ORF">BFV95_4257</name>
</gene>
<sequence length="52" mass="5464">MNFITQDGQLCLAQELPGLLYAVGNVAEHGGQCQGGASDAVRDKLNQNTGEM</sequence>
<dbReference type="Proteomes" id="UP000095392">
    <property type="component" value="Unassembled WGS sequence"/>
</dbReference>
<protein>
    <submittedName>
        <fullName evidence="1">Uncharacterized protein</fullName>
    </submittedName>
</protein>
<dbReference type="EMBL" id="MIPY01000038">
    <property type="protein sequence ID" value="OES25869.1"/>
    <property type="molecule type" value="Genomic_DNA"/>
</dbReference>
<evidence type="ECO:0000313" key="1">
    <source>
        <dbReference type="EMBL" id="OES25869.1"/>
    </source>
</evidence>
<name>A0AB36FLI8_ALTMA</name>
<dbReference type="AlphaFoldDB" id="A0AB36FLI8"/>
<keyword evidence="2" id="KW-1185">Reference proteome</keyword>
<accession>A0AB36FLI8</accession>